<dbReference type="InterPro" id="IPR003388">
    <property type="entry name" value="Reticulon"/>
</dbReference>
<feature type="non-terminal residue" evidence="8">
    <location>
        <position position="112"/>
    </location>
</feature>
<organism evidence="8 9">
    <name type="scientific">Oriolus oriolus</name>
    <name type="common">Eurasian golden oriole</name>
    <name type="synonym">Coracias oriolus</name>
    <dbReference type="NCBI Taxonomy" id="181099"/>
    <lineage>
        <taxon>Eukaryota</taxon>
        <taxon>Metazoa</taxon>
        <taxon>Chordata</taxon>
        <taxon>Craniata</taxon>
        <taxon>Vertebrata</taxon>
        <taxon>Euteleostomi</taxon>
        <taxon>Archelosauria</taxon>
        <taxon>Archosauria</taxon>
        <taxon>Dinosauria</taxon>
        <taxon>Saurischia</taxon>
        <taxon>Theropoda</taxon>
        <taxon>Coelurosauria</taxon>
        <taxon>Aves</taxon>
        <taxon>Neognathae</taxon>
        <taxon>Neoaves</taxon>
        <taxon>Telluraves</taxon>
        <taxon>Australaves</taxon>
        <taxon>Passeriformes</taxon>
        <taxon>Corvoidea</taxon>
        <taxon>Corvidae</taxon>
        <taxon>Oriolus</taxon>
    </lineage>
</organism>
<protein>
    <recommendedName>
        <fullName evidence="6">Reticulon</fullName>
    </recommendedName>
</protein>
<evidence type="ECO:0000259" key="7">
    <source>
        <dbReference type="PROSITE" id="PS50845"/>
    </source>
</evidence>
<keyword evidence="5" id="KW-0472">Membrane</keyword>
<proteinExistence type="predicted"/>
<dbReference type="PROSITE" id="PS50845">
    <property type="entry name" value="RETICULON"/>
    <property type="match status" value="1"/>
</dbReference>
<dbReference type="Proteomes" id="UP000534407">
    <property type="component" value="Unassembled WGS sequence"/>
</dbReference>
<keyword evidence="9" id="KW-1185">Reference proteome</keyword>
<comment type="subcellular location">
    <subcellularLocation>
        <location evidence="1">Endoplasmic reticulum membrane</location>
        <topology evidence="1">Multi-pass membrane protein</topology>
    </subcellularLocation>
</comment>
<keyword evidence="2" id="KW-0812">Transmembrane</keyword>
<evidence type="ECO:0000256" key="6">
    <source>
        <dbReference type="RuleBase" id="RU210713"/>
    </source>
</evidence>
<keyword evidence="3" id="KW-0256">Endoplasmic reticulum</keyword>
<evidence type="ECO:0000313" key="9">
    <source>
        <dbReference type="Proteomes" id="UP000534407"/>
    </source>
</evidence>
<evidence type="ECO:0000256" key="2">
    <source>
        <dbReference type="ARBA" id="ARBA00022692"/>
    </source>
</evidence>
<evidence type="ECO:0000313" key="8">
    <source>
        <dbReference type="EMBL" id="NXO18598.1"/>
    </source>
</evidence>
<evidence type="ECO:0000256" key="4">
    <source>
        <dbReference type="ARBA" id="ARBA00022989"/>
    </source>
</evidence>
<evidence type="ECO:0000256" key="1">
    <source>
        <dbReference type="ARBA" id="ARBA00004477"/>
    </source>
</evidence>
<name>A0A7L1Q7W5_ORIOR</name>
<dbReference type="Pfam" id="PF02453">
    <property type="entry name" value="Reticulon"/>
    <property type="match status" value="1"/>
</dbReference>
<dbReference type="GO" id="GO:0005789">
    <property type="term" value="C:endoplasmic reticulum membrane"/>
    <property type="evidence" value="ECO:0007669"/>
    <property type="project" value="UniProtKB-SubCell"/>
</dbReference>
<dbReference type="EMBL" id="VXBT01013400">
    <property type="protein sequence ID" value="NXO18598.1"/>
    <property type="molecule type" value="Genomic_DNA"/>
</dbReference>
<reference evidence="8 9" key="1">
    <citation type="submission" date="2019-09" db="EMBL/GenBank/DDBJ databases">
        <title>Bird 10,000 Genomes (B10K) Project - Family phase.</title>
        <authorList>
            <person name="Zhang G."/>
        </authorList>
    </citation>
    <scope>NUCLEOTIDE SEQUENCE [LARGE SCALE GENOMIC DNA]</scope>
    <source>
        <strain evidence="8">B10K-DU-002-24</strain>
        <tissue evidence="8">Muscle</tissue>
    </source>
</reference>
<accession>A0A7L1Q7W5</accession>
<evidence type="ECO:0000256" key="5">
    <source>
        <dbReference type="ARBA" id="ARBA00023136"/>
    </source>
</evidence>
<sequence>VWELLYWRKPERSALALLVALVVLGCLSRFSAISVGAYGALAVLAVTVPLRLRQVALRALGTAPPEPPARAQPAVPGVLSPGGLSPEQQQRWARYLARHAVTATRTLTRLFL</sequence>
<evidence type="ECO:0000256" key="3">
    <source>
        <dbReference type="ARBA" id="ARBA00022824"/>
    </source>
</evidence>
<dbReference type="AlphaFoldDB" id="A0A7L1Q7W5"/>
<keyword evidence="4" id="KW-1133">Transmembrane helix</keyword>
<gene>
    <name evidence="8" type="primary">Rtn4_1</name>
    <name evidence="8" type="ORF">ORIORI_R15447</name>
</gene>
<feature type="non-terminal residue" evidence="8">
    <location>
        <position position="1"/>
    </location>
</feature>
<comment type="caution">
    <text evidence="8">The sequence shown here is derived from an EMBL/GenBank/DDBJ whole genome shotgun (WGS) entry which is preliminary data.</text>
</comment>
<feature type="domain" description="Reticulon" evidence="7">
    <location>
        <begin position="1"/>
        <end position="112"/>
    </location>
</feature>